<reference evidence="2" key="2">
    <citation type="journal article" date="2024" name="Plant">
        <title>Genomic evolution and insights into agronomic trait innovations of Sesamum species.</title>
        <authorList>
            <person name="Miao H."/>
            <person name="Wang L."/>
            <person name="Qu L."/>
            <person name="Liu H."/>
            <person name="Sun Y."/>
            <person name="Le M."/>
            <person name="Wang Q."/>
            <person name="Wei S."/>
            <person name="Zheng Y."/>
            <person name="Lin W."/>
            <person name="Duan Y."/>
            <person name="Cao H."/>
            <person name="Xiong S."/>
            <person name="Wang X."/>
            <person name="Wei L."/>
            <person name="Li C."/>
            <person name="Ma Q."/>
            <person name="Ju M."/>
            <person name="Zhao R."/>
            <person name="Li G."/>
            <person name="Mu C."/>
            <person name="Tian Q."/>
            <person name="Mei H."/>
            <person name="Zhang T."/>
            <person name="Gao T."/>
            <person name="Zhang H."/>
        </authorList>
    </citation>
    <scope>NUCLEOTIDE SEQUENCE</scope>
    <source>
        <strain evidence="2">G02</strain>
    </source>
</reference>
<reference evidence="2" key="1">
    <citation type="submission" date="2020-06" db="EMBL/GenBank/DDBJ databases">
        <authorList>
            <person name="Li T."/>
            <person name="Hu X."/>
            <person name="Zhang T."/>
            <person name="Song X."/>
            <person name="Zhang H."/>
            <person name="Dai N."/>
            <person name="Sheng W."/>
            <person name="Hou X."/>
            <person name="Wei L."/>
        </authorList>
    </citation>
    <scope>NUCLEOTIDE SEQUENCE</scope>
    <source>
        <strain evidence="2">G02</strain>
        <tissue evidence="2">Leaf</tissue>
    </source>
</reference>
<evidence type="ECO:0000256" key="1">
    <source>
        <dbReference type="SAM" id="MobiDB-lite"/>
    </source>
</evidence>
<proteinExistence type="predicted"/>
<gene>
    <name evidence="2" type="ORF">Sradi_3006700</name>
</gene>
<evidence type="ECO:0000313" key="2">
    <source>
        <dbReference type="EMBL" id="KAL0386124.1"/>
    </source>
</evidence>
<accession>A0AAW2S138</accession>
<dbReference type="AlphaFoldDB" id="A0AAW2S138"/>
<feature type="region of interest" description="Disordered" evidence="1">
    <location>
        <begin position="1"/>
        <end position="31"/>
    </location>
</feature>
<organism evidence="2">
    <name type="scientific">Sesamum radiatum</name>
    <name type="common">Black benniseed</name>
    <dbReference type="NCBI Taxonomy" id="300843"/>
    <lineage>
        <taxon>Eukaryota</taxon>
        <taxon>Viridiplantae</taxon>
        <taxon>Streptophyta</taxon>
        <taxon>Embryophyta</taxon>
        <taxon>Tracheophyta</taxon>
        <taxon>Spermatophyta</taxon>
        <taxon>Magnoliopsida</taxon>
        <taxon>eudicotyledons</taxon>
        <taxon>Gunneridae</taxon>
        <taxon>Pentapetalae</taxon>
        <taxon>asterids</taxon>
        <taxon>lamiids</taxon>
        <taxon>Lamiales</taxon>
        <taxon>Pedaliaceae</taxon>
        <taxon>Sesamum</taxon>
    </lineage>
</organism>
<feature type="compositionally biased region" description="Polar residues" evidence="1">
    <location>
        <begin position="7"/>
        <end position="17"/>
    </location>
</feature>
<name>A0AAW2S138_SESRA</name>
<sequence>MEGTLGRASTESGSLSEHSCPRMHSSPQSPPKFIKSQSYIVLRTVGQWHFPHFQWGSITRLTGGTCSTTTGLLRPEPLQPAHSEVLHQRAHIGPRICPHMRLCSNTQDFSPELVVGHMSYIFR</sequence>
<protein>
    <submittedName>
        <fullName evidence="2">Uncharacterized protein</fullName>
    </submittedName>
</protein>
<dbReference type="EMBL" id="JACGWJ010000012">
    <property type="protein sequence ID" value="KAL0386124.1"/>
    <property type="molecule type" value="Genomic_DNA"/>
</dbReference>
<comment type="caution">
    <text evidence="2">The sequence shown here is derived from an EMBL/GenBank/DDBJ whole genome shotgun (WGS) entry which is preliminary data.</text>
</comment>